<reference evidence="1 2" key="1">
    <citation type="submission" date="2017-04" db="EMBL/GenBank/DDBJ databases">
        <authorList>
            <person name="Afonso C.L."/>
            <person name="Miller P.J."/>
            <person name="Scott M.A."/>
            <person name="Spackman E."/>
            <person name="Goraichik I."/>
            <person name="Dimitrov K.M."/>
            <person name="Suarez D.L."/>
            <person name="Swayne D.E."/>
        </authorList>
    </citation>
    <scope>NUCLEOTIDE SEQUENCE [LARGE SCALE GENOMIC DNA]</scope>
    <source>
        <strain evidence="1 2">DSM 22418</strain>
    </source>
</reference>
<dbReference type="STRING" id="561061.SAMN05660862_2744"/>
<dbReference type="PROSITE" id="PS51257">
    <property type="entry name" value="PROKAR_LIPOPROTEIN"/>
    <property type="match status" value="1"/>
</dbReference>
<dbReference type="Pfam" id="PF01497">
    <property type="entry name" value="Peripla_BP_2"/>
    <property type="match status" value="1"/>
</dbReference>
<gene>
    <name evidence="1" type="ORF">SAMN05660862_2744</name>
</gene>
<dbReference type="EMBL" id="FXAU01000005">
    <property type="protein sequence ID" value="SMG39131.1"/>
    <property type="molecule type" value="Genomic_DNA"/>
</dbReference>
<dbReference type="AlphaFoldDB" id="A0A1X7KE23"/>
<evidence type="ECO:0000313" key="2">
    <source>
        <dbReference type="Proteomes" id="UP000192980"/>
    </source>
</evidence>
<dbReference type="PROSITE" id="PS50983">
    <property type="entry name" value="FE_B12_PBP"/>
    <property type="match status" value="1"/>
</dbReference>
<dbReference type="RefSeq" id="WP_085473481.1">
    <property type="nucleotide sequence ID" value="NZ_CP038029.1"/>
</dbReference>
<dbReference type="Gene3D" id="3.40.50.1980">
    <property type="entry name" value="Nitrogenase molybdenum iron protein domain"/>
    <property type="match status" value="2"/>
</dbReference>
<name>A0A1X7KE23_9SPHI</name>
<proteinExistence type="predicted"/>
<accession>A0A1X7KE23</accession>
<dbReference type="InterPro" id="IPR050902">
    <property type="entry name" value="ABC_Transporter_SBP"/>
</dbReference>
<dbReference type="PANTHER" id="PTHR30535:SF34">
    <property type="entry name" value="MOLYBDATE-BINDING PROTEIN MOLA"/>
    <property type="match status" value="1"/>
</dbReference>
<dbReference type="Proteomes" id="UP000192980">
    <property type="component" value="Unassembled WGS sequence"/>
</dbReference>
<protein>
    <submittedName>
        <fullName evidence="1">Iron complex transport system substrate-binding protein</fullName>
    </submittedName>
</protein>
<dbReference type="PANTHER" id="PTHR30535">
    <property type="entry name" value="VITAMIN B12-BINDING PROTEIN"/>
    <property type="match status" value="1"/>
</dbReference>
<sequence>MKITKFIQTIGILTLIFLTGCSSPTHEDAENAFTAKDSRGQNIRLQEPAKRVVVLFEPSVDEIYMLQAADRLVGIPQQIYQNEETYTFLSKLDARIADRSISTPTFGGRSSNVESIVALMPDLVVLYEQDRETAQQLEGLGITVFTVSSGDKEKIFQELIGLGTLLGKKERAEEIVQYVDAETKKMIAPSGSKVKKVYYAWSKGRVFSTSGRGTLIDLSITSAGAENACPLQLEAPNVSAESLYKWNPDIILLWNSQLSDVYNLKELAALPAVKNKQVFVMSPAFYFDPHTVKFMLFAKQLRHWCYPEYTAQQLQADLNDAFTILYGKENLIQ</sequence>
<dbReference type="SUPFAM" id="SSF53807">
    <property type="entry name" value="Helical backbone' metal receptor"/>
    <property type="match status" value="1"/>
</dbReference>
<organism evidence="1 2">
    <name type="scientific">Sphingobacterium psychroaquaticum</name>
    <dbReference type="NCBI Taxonomy" id="561061"/>
    <lineage>
        <taxon>Bacteria</taxon>
        <taxon>Pseudomonadati</taxon>
        <taxon>Bacteroidota</taxon>
        <taxon>Sphingobacteriia</taxon>
        <taxon>Sphingobacteriales</taxon>
        <taxon>Sphingobacteriaceae</taxon>
        <taxon>Sphingobacterium</taxon>
    </lineage>
</organism>
<dbReference type="OrthoDB" id="9787830at2"/>
<dbReference type="InterPro" id="IPR002491">
    <property type="entry name" value="ABC_transptr_periplasmic_BD"/>
</dbReference>
<evidence type="ECO:0000313" key="1">
    <source>
        <dbReference type="EMBL" id="SMG39131.1"/>
    </source>
</evidence>
<keyword evidence="2" id="KW-1185">Reference proteome</keyword>